<name>A0A0C3CS46_HEBCY</name>
<dbReference type="HOGENOM" id="CLU_2373035_0_0_1"/>
<dbReference type="EMBL" id="KN831770">
    <property type="protein sequence ID" value="KIM46904.1"/>
    <property type="molecule type" value="Genomic_DNA"/>
</dbReference>
<evidence type="ECO:0000313" key="1">
    <source>
        <dbReference type="EMBL" id="KIM46904.1"/>
    </source>
</evidence>
<gene>
    <name evidence="1" type="ORF">M413DRAFT_265209</name>
</gene>
<keyword evidence="2" id="KW-1185">Reference proteome</keyword>
<dbReference type="AlphaFoldDB" id="A0A0C3CS46"/>
<evidence type="ECO:0000313" key="2">
    <source>
        <dbReference type="Proteomes" id="UP000053424"/>
    </source>
</evidence>
<protein>
    <submittedName>
        <fullName evidence="1">Uncharacterized protein</fullName>
    </submittedName>
</protein>
<reference evidence="1 2" key="1">
    <citation type="submission" date="2014-04" db="EMBL/GenBank/DDBJ databases">
        <authorList>
            <consortium name="DOE Joint Genome Institute"/>
            <person name="Kuo A."/>
            <person name="Gay G."/>
            <person name="Dore J."/>
            <person name="Kohler A."/>
            <person name="Nagy L.G."/>
            <person name="Floudas D."/>
            <person name="Copeland A."/>
            <person name="Barry K.W."/>
            <person name="Cichocki N."/>
            <person name="Veneault-Fourrey C."/>
            <person name="LaButti K."/>
            <person name="Lindquist E.A."/>
            <person name="Lipzen A."/>
            <person name="Lundell T."/>
            <person name="Morin E."/>
            <person name="Murat C."/>
            <person name="Sun H."/>
            <person name="Tunlid A."/>
            <person name="Henrissat B."/>
            <person name="Grigoriev I.V."/>
            <person name="Hibbett D.S."/>
            <person name="Martin F."/>
            <person name="Nordberg H.P."/>
            <person name="Cantor M.N."/>
            <person name="Hua S.X."/>
        </authorList>
    </citation>
    <scope>NUCLEOTIDE SEQUENCE [LARGE SCALE GENOMIC DNA]</scope>
    <source>
        <strain evidence="2">h7</strain>
    </source>
</reference>
<sequence>MYSLKDSWLSNSISLWCYRLSLSQNFNQRRTSILERSKTGHLLYHHNTRSPTPPFFVAVSRRCLLTPRRGSFLEPPALVLPNKCQEQTLLLLAYM</sequence>
<dbReference type="Proteomes" id="UP000053424">
    <property type="component" value="Unassembled WGS sequence"/>
</dbReference>
<reference evidence="2" key="2">
    <citation type="submission" date="2015-01" db="EMBL/GenBank/DDBJ databases">
        <title>Evolutionary Origins and Diversification of the Mycorrhizal Mutualists.</title>
        <authorList>
            <consortium name="DOE Joint Genome Institute"/>
            <consortium name="Mycorrhizal Genomics Consortium"/>
            <person name="Kohler A."/>
            <person name="Kuo A."/>
            <person name="Nagy L.G."/>
            <person name="Floudas D."/>
            <person name="Copeland A."/>
            <person name="Barry K.W."/>
            <person name="Cichocki N."/>
            <person name="Veneault-Fourrey C."/>
            <person name="LaButti K."/>
            <person name="Lindquist E.A."/>
            <person name="Lipzen A."/>
            <person name="Lundell T."/>
            <person name="Morin E."/>
            <person name="Murat C."/>
            <person name="Riley R."/>
            <person name="Ohm R."/>
            <person name="Sun H."/>
            <person name="Tunlid A."/>
            <person name="Henrissat B."/>
            <person name="Grigoriev I.V."/>
            <person name="Hibbett D.S."/>
            <person name="Martin F."/>
        </authorList>
    </citation>
    <scope>NUCLEOTIDE SEQUENCE [LARGE SCALE GENOMIC DNA]</scope>
    <source>
        <strain evidence="2">h7</strain>
    </source>
</reference>
<accession>A0A0C3CS46</accession>
<organism evidence="1 2">
    <name type="scientific">Hebeloma cylindrosporum</name>
    <dbReference type="NCBI Taxonomy" id="76867"/>
    <lineage>
        <taxon>Eukaryota</taxon>
        <taxon>Fungi</taxon>
        <taxon>Dikarya</taxon>
        <taxon>Basidiomycota</taxon>
        <taxon>Agaricomycotina</taxon>
        <taxon>Agaricomycetes</taxon>
        <taxon>Agaricomycetidae</taxon>
        <taxon>Agaricales</taxon>
        <taxon>Agaricineae</taxon>
        <taxon>Hymenogastraceae</taxon>
        <taxon>Hebeloma</taxon>
    </lineage>
</organism>
<proteinExistence type="predicted"/>